<dbReference type="Pfam" id="PF25794">
    <property type="entry name" value="SACS"/>
    <property type="match status" value="2"/>
</dbReference>
<dbReference type="InterPro" id="IPR058210">
    <property type="entry name" value="SACS/Nov_dom"/>
</dbReference>
<feature type="domain" description="BTB" evidence="2">
    <location>
        <begin position="2492"/>
        <end position="2568"/>
    </location>
</feature>
<dbReference type="Proteomes" id="UP000294933">
    <property type="component" value="Unassembled WGS sequence"/>
</dbReference>
<reference evidence="3 4" key="1">
    <citation type="submission" date="2018-06" db="EMBL/GenBank/DDBJ databases">
        <title>A transcriptomic atlas of mushroom development highlights an independent origin of complex multicellularity.</title>
        <authorList>
            <consortium name="DOE Joint Genome Institute"/>
            <person name="Krizsan K."/>
            <person name="Almasi E."/>
            <person name="Merenyi Z."/>
            <person name="Sahu N."/>
            <person name="Viragh M."/>
            <person name="Koszo T."/>
            <person name="Mondo S."/>
            <person name="Kiss B."/>
            <person name="Balint B."/>
            <person name="Kues U."/>
            <person name="Barry K."/>
            <person name="Hegedus J.C."/>
            <person name="Henrissat B."/>
            <person name="Johnson J."/>
            <person name="Lipzen A."/>
            <person name="Ohm R."/>
            <person name="Nagy I."/>
            <person name="Pangilinan J."/>
            <person name="Yan J."/>
            <person name="Xiong Y."/>
            <person name="Grigoriev I.V."/>
            <person name="Hibbett D.S."/>
            <person name="Nagy L.G."/>
        </authorList>
    </citation>
    <scope>NUCLEOTIDE SEQUENCE [LARGE SCALE GENOMIC DNA]</scope>
    <source>
        <strain evidence="3 4">SZMC22713</strain>
    </source>
</reference>
<feature type="compositionally biased region" description="Polar residues" evidence="1">
    <location>
        <begin position="2653"/>
        <end position="2667"/>
    </location>
</feature>
<sequence length="2673" mass="298934">MGTLTRVAFQTFVLDLRSFPTDRLIDPVLSPSQGPALLATNNELFKADDWKAIRAINDSSKAGDETTTGKFGLGFRSCYHITDTPQILSGPQLYMLDPHHRMPMYPGGFCLDTRTDDRDKYSSQFDAFAAVLPQTGLPAEYNGTAIRLPLRLANQAKSSEIKKTPTSVSDVRKMFEDFAAKELPEALLFLKNITSISLSEVDEDGMERVLAKASIEISDVERRSRNRGRQAENSPLDLVIHVEVEGTKTTRHWLVWHFVEEYKLVEDLMAKNLGQSVKEIGEMMAADKLLPHIALAIALPSRDAPTSASYAPVEGRLFTLLPLPIDTGFPLHLHGVLALTSSRQNLRNYHDVAPGSREEFLITWNRLVFSQLAPKAWAGVLVYLTKKPGSLTPFDLWPKLSVSNGGDQHYWESLPHRLLECTKTESIWPVAGGIKEVVRYLPLESLLVVKPGALDDRLVDALKLCEIFVTHPPERVYSLIAQSDELSTLILSPASVRKSIDAHISVFKNLTAQSRRVICDYLATASDLALLLSLPLIPTVDGRHISITLRETYAYTLVTETESELFAAADRDLLSLKDMSSQTQSLLLQTSKVVLLTPSKVVIYLKTIFGRFSDVGANNIYAGVKENEMSWLIKFWKWLSEWGQKSEFLGDGALAMEFRKMHLLPLCPGNVIRRCSAHVIRHSDLSSRLLPVFETLKIPILHPEVPSDGSVIKCMLRSPTDALFLLSEFAHHTNRFPALDNSARLLLHKHFTSCFAINRPSLNASQEKTLRLLPIFPLLSCGERCSQEISYDVAPVSSIFVNESVEVIPHVNGMPFVNAELGHELRLALKRDIMPEKVTLEMAILNWSQQNRGDNLARLLIDRIMHRMSDLSEEAGRALRTLRFVTVGQNDTELRPPISVVDPASPIASLFDNNELVLPTGAFALDRPGSYLQQLRNYGMILTKLTPEIILDRVDAISNSYKVLKDKARKALTLLRLMDEQFYAATAIPTNIAFSIATRKWLPASGHLYTARDCWDKSSRDIRLCDLALNIVDLRVVSSSLRKALGWDKISNDTLIQQFINILDGSTPKTPSLTVKKNRAERIISLLRELADRYDEVTLEDETLDGLLGLIGNRPWVPISEQHCVDAECAMLDRLNLGPTFQCVYSSLLDRPPTVTLLRKMGIPGKPSTDSLRAELHAMSLTNQTAAGGDSIQNFVRIAIAILEEICLSSQLDKSELLIPTTDSTLRAAKNVIYNDVGVALSDLPDGKFAAHPTVSPALAAKLGLVLLSDEQFFSDPVGFRTFHISEDLSTRINGVLKDYDIEYASNEWVANADDADATQVSLLVDEQVFHGSRLLAPTMSEFNGSPALVIHNDAVFKESDFEGLADIGVGGKGAAPDKIGRFGLGALSFYHFTELPMIVSADCVLFLDPSRRYLPKERRGHDRLRPNGIKIPLESCRIRHPDQLQPLDGRFGFSISTSYYDGTIIRLPLRTVPQATMSKLSHRSFSPVDIIHLVLSKFYLLATQSLFFSKINCIKAERRDPGGQLSQMWCVSGQRCVSEDNVVVIKRLDLELRNGLDTSSERWLVTAAKKKLDTKPDFVELMEKHRLSTPSLSLALRLPERQNDLMSAESRLFATLPLPIATSLPIHLHATWILSNDRRSIRYDAPDANGNRPLDSAFNEYLLTELCPTLYFDTMELVVSKHPELSYCFWPTTAADPLSLAITKAFYRFFISAPHHICRTVTNEWMAPRDVLFHVSRSTGVKEMFTHLKLRDFVCQLPVFNLEWVDWNALRTDTPSQVAELLRQHHKDVCKILTGAEPLPKVSNRSITNVLKYLVDGDQNMLGIPLLQLGNGKVETFEKSDTKLVFATYFAEISIYFGPHRIVGQAIPTTGSIMDYILKSDINVRKLDLKGVTHLLRQCEDAIVPSPQKVNPRLPDQWYKDILEFLAKLQFIKWADVSNLPLIPTLNERRIVSLEYAQKPEVLRQSLLRHWACPIEPLISLGVTIINDGALSFLGSEFPDMDGLNALLNGLRSSPHRTSTLNSQVEERDWKALATWFMDRTYNSNAISALTQPNVNLLTMLPLFQAKRGKDPWAFTAACDLLMLPERVHMASFTAIHQYLPPTTRFATYSYNLRMVLRTSALKDRGLELSAQNFLALLNIPGEVPVSDDEHYLQLLQLFVHLHGDSYAGVLIPDQNRVVRAPGSLYDHRVPVFAVALQGHPELFMHEQFRSDILMVGLLSLGVHGTIGWNELLKCATTLHEDSNRAIDIAERARGFWEYFNSGDASSVIHRQLPFEWVSNLRFVPAHARRHQHDHLAGFANPLPSVISPAQAALRTHWSAVWTQRATFEQDPSPLLLANMPDLGTPSAAEVVAHLVALATVVASHHPSDRRLLPDIRATYSWLSNNIETAKPLLLNHKDSFLWLNVDDPAHDPWVWRSAEQLVFAMSFDGEGGHYDVKESLSDFHTLLLAAGAKAFMHVDISEEPEDNSKPSHIEIIRRGFDSLREDGQLFDIQFKIGGEIIKAHKALLAAVIEHFRAALTGGYKESGNTGSADDTLPEYKLPDNTSAFAVRSVIDFVYTGSFSAPKCGDVEEAEVALAGLLDLLDLSNMWNIEDLHVQVQIMIVNLKLIRLETWDAIYDRAKSCHADRLADACVQTQNYNAWASQNGQLVTDQEASDEGFSNSDENVPDSP</sequence>
<evidence type="ECO:0000259" key="2">
    <source>
        <dbReference type="PROSITE" id="PS50097"/>
    </source>
</evidence>
<dbReference type="InterPro" id="IPR036890">
    <property type="entry name" value="HATPase_C_sf"/>
</dbReference>
<dbReference type="InterPro" id="IPR052972">
    <property type="entry name" value="Sacsin_chaperone_reg"/>
</dbReference>
<dbReference type="InterPro" id="IPR000210">
    <property type="entry name" value="BTB/POZ_dom"/>
</dbReference>
<proteinExistence type="predicted"/>
<keyword evidence="4" id="KW-1185">Reference proteome</keyword>
<dbReference type="PANTHER" id="PTHR15600">
    <property type="entry name" value="SACSIN"/>
    <property type="match status" value="1"/>
</dbReference>
<dbReference type="GO" id="GO:0030544">
    <property type="term" value="F:Hsp70 protein binding"/>
    <property type="evidence" value="ECO:0007669"/>
    <property type="project" value="TreeGrafter"/>
</dbReference>
<evidence type="ECO:0000313" key="4">
    <source>
        <dbReference type="Proteomes" id="UP000294933"/>
    </source>
</evidence>
<dbReference type="Pfam" id="PF00651">
    <property type="entry name" value="BTB"/>
    <property type="match status" value="1"/>
</dbReference>
<feature type="region of interest" description="Disordered" evidence="1">
    <location>
        <begin position="2653"/>
        <end position="2673"/>
    </location>
</feature>
<dbReference type="SUPFAM" id="SSF54695">
    <property type="entry name" value="POZ domain"/>
    <property type="match status" value="1"/>
</dbReference>
<dbReference type="PROSITE" id="PS50097">
    <property type="entry name" value="BTB"/>
    <property type="match status" value="1"/>
</dbReference>
<evidence type="ECO:0000256" key="1">
    <source>
        <dbReference type="SAM" id="MobiDB-lite"/>
    </source>
</evidence>
<organism evidence="3 4">
    <name type="scientific">Rickenella mellea</name>
    <dbReference type="NCBI Taxonomy" id="50990"/>
    <lineage>
        <taxon>Eukaryota</taxon>
        <taxon>Fungi</taxon>
        <taxon>Dikarya</taxon>
        <taxon>Basidiomycota</taxon>
        <taxon>Agaricomycotina</taxon>
        <taxon>Agaricomycetes</taxon>
        <taxon>Hymenochaetales</taxon>
        <taxon>Rickenellaceae</taxon>
        <taxon>Rickenella</taxon>
    </lineage>
</organism>
<dbReference type="Gene3D" id="3.30.710.10">
    <property type="entry name" value="Potassium Channel Kv1.1, Chain A"/>
    <property type="match status" value="1"/>
</dbReference>
<name>A0A4Y7QK25_9AGAM</name>
<dbReference type="STRING" id="50990.A0A4Y7QK25"/>
<accession>A0A4Y7QK25</accession>
<gene>
    <name evidence="3" type="ORF">BD410DRAFT_325666</name>
</gene>
<dbReference type="PANTHER" id="PTHR15600:SF42">
    <property type="entry name" value="SACSIN"/>
    <property type="match status" value="1"/>
</dbReference>
<protein>
    <recommendedName>
        <fullName evidence="2">BTB domain-containing protein</fullName>
    </recommendedName>
</protein>
<dbReference type="InterPro" id="IPR011333">
    <property type="entry name" value="SKP1/BTB/POZ_sf"/>
</dbReference>
<dbReference type="OrthoDB" id="1262810at2759"/>
<dbReference type="EMBL" id="ML170158">
    <property type="protein sequence ID" value="TDL27706.1"/>
    <property type="molecule type" value="Genomic_DNA"/>
</dbReference>
<dbReference type="CDD" id="cd18186">
    <property type="entry name" value="BTB_POZ_ZBTB_KLHL-like"/>
    <property type="match status" value="1"/>
</dbReference>
<dbReference type="VEuPathDB" id="FungiDB:BD410DRAFT_325666"/>
<dbReference type="SUPFAM" id="SSF55874">
    <property type="entry name" value="ATPase domain of HSP90 chaperone/DNA topoisomerase II/histidine kinase"/>
    <property type="match status" value="2"/>
</dbReference>
<evidence type="ECO:0000313" key="3">
    <source>
        <dbReference type="EMBL" id="TDL27706.1"/>
    </source>
</evidence>
<dbReference type="SMART" id="SM00225">
    <property type="entry name" value="BTB"/>
    <property type="match status" value="1"/>
</dbReference>